<evidence type="ECO:0000313" key="2">
    <source>
        <dbReference type="EMBL" id="RUS32217.1"/>
    </source>
</evidence>
<dbReference type="Proteomes" id="UP000274822">
    <property type="component" value="Unassembled WGS sequence"/>
</dbReference>
<reference evidence="2 3" key="1">
    <citation type="journal article" date="2018" name="New Phytol.">
        <title>Phylogenomics of Endogonaceae and evolution of mycorrhizas within Mucoromycota.</title>
        <authorList>
            <person name="Chang Y."/>
            <person name="Desiro A."/>
            <person name="Na H."/>
            <person name="Sandor L."/>
            <person name="Lipzen A."/>
            <person name="Clum A."/>
            <person name="Barry K."/>
            <person name="Grigoriev I.V."/>
            <person name="Martin F.M."/>
            <person name="Stajich J.E."/>
            <person name="Smith M.E."/>
            <person name="Bonito G."/>
            <person name="Spatafora J.W."/>
        </authorList>
    </citation>
    <scope>NUCLEOTIDE SEQUENCE [LARGE SCALE GENOMIC DNA]</scope>
    <source>
        <strain evidence="2 3">AD002</strain>
    </source>
</reference>
<dbReference type="AlphaFoldDB" id="A0A433QR40"/>
<dbReference type="EMBL" id="RBNJ01002236">
    <property type="protein sequence ID" value="RUS32217.1"/>
    <property type="molecule type" value="Genomic_DNA"/>
</dbReference>
<accession>A0A433QR40</accession>
<comment type="caution">
    <text evidence="2">The sequence shown here is derived from an EMBL/GenBank/DDBJ whole genome shotgun (WGS) entry which is preliminary data.</text>
</comment>
<keyword evidence="3" id="KW-1185">Reference proteome</keyword>
<name>A0A433QR40_9FUNG</name>
<proteinExistence type="predicted"/>
<evidence type="ECO:0000256" key="1">
    <source>
        <dbReference type="SAM" id="MobiDB-lite"/>
    </source>
</evidence>
<sequence length="176" mass="20075">MSRASMPCDMYLCRLPIQVLQISICDVTHGGYVYVYTPKPFSIVLTPKPFSMSTSKPDTSADADGDFNERKTHSKAPKSEYENYFNETEISKWSLPDFLEWNLGRITRNKTAQHGAFFALLKRITLDEDNARAKKAQELINDWKVPAFYLFRFCDNDYDTSVHPLSCSVQGPLSPS</sequence>
<protein>
    <submittedName>
        <fullName evidence="2">Uncharacterized protein</fullName>
    </submittedName>
</protein>
<feature type="region of interest" description="Disordered" evidence="1">
    <location>
        <begin position="54"/>
        <end position="75"/>
    </location>
</feature>
<organism evidence="2 3">
    <name type="scientific">Jimgerdemannia flammicorona</name>
    <dbReference type="NCBI Taxonomy" id="994334"/>
    <lineage>
        <taxon>Eukaryota</taxon>
        <taxon>Fungi</taxon>
        <taxon>Fungi incertae sedis</taxon>
        <taxon>Mucoromycota</taxon>
        <taxon>Mucoromycotina</taxon>
        <taxon>Endogonomycetes</taxon>
        <taxon>Endogonales</taxon>
        <taxon>Endogonaceae</taxon>
        <taxon>Jimgerdemannia</taxon>
    </lineage>
</organism>
<evidence type="ECO:0000313" key="3">
    <source>
        <dbReference type="Proteomes" id="UP000274822"/>
    </source>
</evidence>
<gene>
    <name evidence="2" type="ORF">BC938DRAFT_476007</name>
</gene>